<evidence type="ECO:0000313" key="5">
    <source>
        <dbReference type="Proteomes" id="UP000694546"/>
    </source>
</evidence>
<evidence type="ECO:0000259" key="3">
    <source>
        <dbReference type="SMART" id="SM00892"/>
    </source>
</evidence>
<protein>
    <submittedName>
        <fullName evidence="4">Endonuclease domain-containing 1 protein-like</fullName>
    </submittedName>
</protein>
<dbReference type="InterPro" id="IPR020821">
    <property type="entry name" value="ENPP1-3/EXOG-like_nuc-like"/>
</dbReference>
<dbReference type="InterPro" id="IPR001604">
    <property type="entry name" value="Endo_G_ENPP1-like_dom"/>
</dbReference>
<dbReference type="OMA" id="ELSPECK"/>
<proteinExistence type="predicted"/>
<dbReference type="OrthoDB" id="69221at2759"/>
<dbReference type="GeneTree" id="ENSGT01030000234592"/>
<dbReference type="InterPro" id="IPR044929">
    <property type="entry name" value="DNA/RNA_non-sp_Endonuclease_sf"/>
</dbReference>
<keyword evidence="5" id="KW-1185">Reference proteome</keyword>
<keyword evidence="1" id="KW-0732">Signal</keyword>
<reference evidence="4" key="1">
    <citation type="submission" date="2025-08" db="UniProtKB">
        <authorList>
            <consortium name="Ensembl"/>
        </authorList>
    </citation>
    <scope>IDENTIFICATION</scope>
</reference>
<dbReference type="KEGG" id="gmh:115529942"/>
<dbReference type="GO" id="GO:0046872">
    <property type="term" value="F:metal ion binding"/>
    <property type="evidence" value="ECO:0007669"/>
    <property type="project" value="InterPro"/>
</dbReference>
<dbReference type="InterPro" id="IPR044925">
    <property type="entry name" value="His-Me_finger_sf"/>
</dbReference>
<dbReference type="RefSeq" id="XP_030194948.1">
    <property type="nucleotide sequence ID" value="XM_030339088.1"/>
</dbReference>
<sequence length="296" mass="34176">MLSWTQAVLVWLAMVSGLVLGTVEQELSPECRRFLYKGTPPTGLERRSLRNICQRYNRKARYLTLYDTEGHIPVYSAYTFKRSEGNSQNDVPWMYEPQLSLLTETGEMQPFPRRYTPMNFEDAQAVLEDYTNAILYERGALNPNAHQAQPDDKAATYTLTNVVPQTWEFSAQAWKPQEQVIRKRLNNYCHGTAYVVTGVITSGRMIRRQNINRVAVPAYMWSAYCCVDYDRNAPFNERYRFPVFGHYGINDREGGEVVELSVQKLEEFIKKTTFVEKNFQIFTDGCVAPAIQLAEN</sequence>
<dbReference type="SMART" id="SM00477">
    <property type="entry name" value="NUC"/>
    <property type="match status" value="1"/>
</dbReference>
<name>A0A8C4ZU94_GADMO</name>
<dbReference type="GeneID" id="115529942"/>
<dbReference type="Gene3D" id="3.40.570.10">
    <property type="entry name" value="Extracellular Endonuclease, subunit A"/>
    <property type="match status" value="1"/>
</dbReference>
<dbReference type="Pfam" id="PF01223">
    <property type="entry name" value="Endonuclease_NS"/>
    <property type="match status" value="1"/>
</dbReference>
<evidence type="ECO:0000259" key="2">
    <source>
        <dbReference type="SMART" id="SM00477"/>
    </source>
</evidence>
<dbReference type="PANTHER" id="PTHR21472">
    <property type="entry name" value="ENDONUCLEASE DOMAIN-CONTAINING 1 PROTEIN ENDOD1"/>
    <property type="match status" value="1"/>
</dbReference>
<evidence type="ECO:0000256" key="1">
    <source>
        <dbReference type="SAM" id="SignalP"/>
    </source>
</evidence>
<accession>A0A8C4ZU94</accession>
<feature type="signal peptide" evidence="1">
    <location>
        <begin position="1"/>
        <end position="21"/>
    </location>
</feature>
<feature type="domain" description="ENPP1-3/EXOG-like endonuclease/phosphodiesterase" evidence="2">
    <location>
        <begin position="59"/>
        <end position="281"/>
    </location>
</feature>
<dbReference type="PANTHER" id="PTHR21472:SF19">
    <property type="entry name" value="ZGC:172339"/>
    <property type="match status" value="1"/>
</dbReference>
<dbReference type="InterPro" id="IPR039015">
    <property type="entry name" value="ENDOD1"/>
</dbReference>
<dbReference type="SMART" id="SM00892">
    <property type="entry name" value="Endonuclease_NS"/>
    <property type="match status" value="1"/>
</dbReference>
<feature type="chain" id="PRO_5034244397" evidence="1">
    <location>
        <begin position="22"/>
        <end position="296"/>
    </location>
</feature>
<dbReference type="Ensembl" id="ENSGMOT00000021331.2">
    <property type="protein sequence ID" value="ENSGMOP00000020822.2"/>
    <property type="gene ID" value="ENSGMOG00000019364.2"/>
</dbReference>
<evidence type="ECO:0000313" key="4">
    <source>
        <dbReference type="Ensembl" id="ENSGMOP00000020822.2"/>
    </source>
</evidence>
<dbReference type="SUPFAM" id="SSF54060">
    <property type="entry name" value="His-Me finger endonucleases"/>
    <property type="match status" value="1"/>
</dbReference>
<feature type="domain" description="DNA/RNA non-specific endonuclease/pyrophosphatase/phosphodiesterase" evidence="3">
    <location>
        <begin position="58"/>
        <end position="275"/>
    </location>
</feature>
<dbReference type="Proteomes" id="UP000694546">
    <property type="component" value="Chromosome 17"/>
</dbReference>
<dbReference type="AlphaFoldDB" id="A0A8C4ZU94"/>
<reference evidence="4" key="2">
    <citation type="submission" date="2025-09" db="UniProtKB">
        <authorList>
            <consortium name="Ensembl"/>
        </authorList>
    </citation>
    <scope>IDENTIFICATION</scope>
</reference>
<dbReference type="GO" id="GO:0016787">
    <property type="term" value="F:hydrolase activity"/>
    <property type="evidence" value="ECO:0007669"/>
    <property type="project" value="InterPro"/>
</dbReference>
<organism evidence="4 5">
    <name type="scientific">Gadus morhua</name>
    <name type="common">Atlantic cod</name>
    <dbReference type="NCBI Taxonomy" id="8049"/>
    <lineage>
        <taxon>Eukaryota</taxon>
        <taxon>Metazoa</taxon>
        <taxon>Chordata</taxon>
        <taxon>Craniata</taxon>
        <taxon>Vertebrata</taxon>
        <taxon>Euteleostomi</taxon>
        <taxon>Actinopterygii</taxon>
        <taxon>Neopterygii</taxon>
        <taxon>Teleostei</taxon>
        <taxon>Neoteleostei</taxon>
        <taxon>Acanthomorphata</taxon>
        <taxon>Zeiogadaria</taxon>
        <taxon>Gadariae</taxon>
        <taxon>Gadiformes</taxon>
        <taxon>Gadoidei</taxon>
        <taxon>Gadidae</taxon>
        <taxon>Gadus</taxon>
    </lineage>
</organism>
<dbReference type="GO" id="GO:0003676">
    <property type="term" value="F:nucleic acid binding"/>
    <property type="evidence" value="ECO:0007669"/>
    <property type="project" value="InterPro"/>
</dbReference>
<gene>
    <name evidence="4" type="primary">LOC115529942</name>
</gene>